<evidence type="ECO:0000313" key="2">
    <source>
        <dbReference type="EMBL" id="ETO30801.1"/>
    </source>
</evidence>
<dbReference type="EMBL" id="ASPP01005307">
    <property type="protein sequence ID" value="ETO30801.1"/>
    <property type="molecule type" value="Genomic_DNA"/>
</dbReference>
<feature type="transmembrane region" description="Helical" evidence="1">
    <location>
        <begin position="175"/>
        <end position="193"/>
    </location>
</feature>
<keyword evidence="1" id="KW-0472">Membrane</keyword>
<evidence type="ECO:0000256" key="1">
    <source>
        <dbReference type="SAM" id="Phobius"/>
    </source>
</evidence>
<protein>
    <submittedName>
        <fullName evidence="2">Uncharacterized protein</fullName>
    </submittedName>
</protein>
<accession>X6NXU4</accession>
<sequence>MEILICGDEKERKYYYYNTDKDDCRLICEYPTKVDLSVYCVVKLTNKDKSGTKLLSFGGLRAVIGGNNNHLLFITNCQTKMSVFDLNIFQFIQYFNFNNQDNLFLQCLVLLKTNEQETMSNNNMILFKYKTGLLFKYDKSENSFQLNSLSVCRKRIHPGHKHWLSPSAYGRKKKVISLFFFISFIVCCDIILFETSMICNNKKLLRK</sequence>
<keyword evidence="1" id="KW-0812">Transmembrane</keyword>
<dbReference type="Proteomes" id="UP000023152">
    <property type="component" value="Unassembled WGS sequence"/>
</dbReference>
<reference evidence="2 3" key="1">
    <citation type="journal article" date="2013" name="Curr. Biol.">
        <title>The Genome of the Foraminiferan Reticulomyxa filosa.</title>
        <authorList>
            <person name="Glockner G."/>
            <person name="Hulsmann N."/>
            <person name="Schleicher M."/>
            <person name="Noegel A.A."/>
            <person name="Eichinger L."/>
            <person name="Gallinger C."/>
            <person name="Pawlowski J."/>
            <person name="Sierra R."/>
            <person name="Euteneuer U."/>
            <person name="Pillet L."/>
            <person name="Moustafa A."/>
            <person name="Platzer M."/>
            <person name="Groth M."/>
            <person name="Szafranski K."/>
            <person name="Schliwa M."/>
        </authorList>
    </citation>
    <scope>NUCLEOTIDE SEQUENCE [LARGE SCALE GENOMIC DNA]</scope>
</reference>
<comment type="caution">
    <text evidence="2">The sequence shown here is derived from an EMBL/GenBank/DDBJ whole genome shotgun (WGS) entry which is preliminary data.</text>
</comment>
<keyword evidence="1" id="KW-1133">Transmembrane helix</keyword>
<keyword evidence="3" id="KW-1185">Reference proteome</keyword>
<name>X6NXU4_RETFI</name>
<dbReference type="AlphaFoldDB" id="X6NXU4"/>
<proteinExistence type="predicted"/>
<organism evidence="2 3">
    <name type="scientific">Reticulomyxa filosa</name>
    <dbReference type="NCBI Taxonomy" id="46433"/>
    <lineage>
        <taxon>Eukaryota</taxon>
        <taxon>Sar</taxon>
        <taxon>Rhizaria</taxon>
        <taxon>Retaria</taxon>
        <taxon>Foraminifera</taxon>
        <taxon>Monothalamids</taxon>
        <taxon>Reticulomyxidae</taxon>
        <taxon>Reticulomyxa</taxon>
    </lineage>
</organism>
<gene>
    <name evidence="2" type="ORF">RFI_06327</name>
</gene>
<evidence type="ECO:0000313" key="3">
    <source>
        <dbReference type="Proteomes" id="UP000023152"/>
    </source>
</evidence>